<gene>
    <name evidence="1" type="ORF">Tel_14990</name>
</gene>
<name>A0A0S2TGR2_9GAMM</name>
<dbReference type="KEGG" id="tee:Tel_14990"/>
<protein>
    <submittedName>
        <fullName evidence="1">Uncharacterized protein</fullName>
    </submittedName>
</protein>
<dbReference type="EMBL" id="CP013099">
    <property type="protein sequence ID" value="ALP54347.1"/>
    <property type="molecule type" value="Genomic_DNA"/>
</dbReference>
<proteinExistence type="predicted"/>
<dbReference type="Proteomes" id="UP000055136">
    <property type="component" value="Chromosome"/>
</dbReference>
<sequence length="163" mass="18268">MAVVLKCGELAPPELQALLGRYDMALAWVADEAAIPGSYWGDSEAGLIANRLLVRNDTPLHSALHEACHYICMDGRRRAGLHTDAGGGYDEENGVNYLQILLSDYIPECGRERMCADMDAWGYCFRLGSARAWFEQDAEDARQWLLTHGVIDVADRPRWRLRA</sequence>
<reference evidence="1" key="1">
    <citation type="submission" date="2015-10" db="EMBL/GenBank/DDBJ databases">
        <title>Description of Candidatus Tenderia electrophaga gen. nov, sp. nov., an Uncultivated Electroautotroph from a Biocathode Enrichment.</title>
        <authorList>
            <person name="Eddie B.J."/>
            <person name="Malanoski A.P."/>
            <person name="Wang Z."/>
            <person name="Hall R.J."/>
            <person name="Oh S.D."/>
            <person name="Heiner C."/>
            <person name="Lin B."/>
            <person name="Strycharz-Glaven S.M."/>
        </authorList>
    </citation>
    <scope>NUCLEOTIDE SEQUENCE [LARGE SCALE GENOMIC DNA]</scope>
    <source>
        <strain evidence="1">NRL1</strain>
    </source>
</reference>
<dbReference type="AlphaFoldDB" id="A0A0S2TGR2"/>
<keyword evidence="2" id="KW-1185">Reference proteome</keyword>
<evidence type="ECO:0000313" key="2">
    <source>
        <dbReference type="Proteomes" id="UP000055136"/>
    </source>
</evidence>
<evidence type="ECO:0000313" key="1">
    <source>
        <dbReference type="EMBL" id="ALP54347.1"/>
    </source>
</evidence>
<accession>A0A0S2TGR2</accession>
<organism evidence="1 2">
    <name type="scientific">Candidatus Tenderia electrophaga</name>
    <dbReference type="NCBI Taxonomy" id="1748243"/>
    <lineage>
        <taxon>Bacteria</taxon>
        <taxon>Pseudomonadati</taxon>
        <taxon>Pseudomonadota</taxon>
        <taxon>Gammaproteobacteria</taxon>
        <taxon>Candidatus Tenderiales</taxon>
        <taxon>Candidatus Tenderiaceae</taxon>
        <taxon>Candidatus Tenderia</taxon>
    </lineage>
</organism>
<dbReference type="STRING" id="1748243.Tel_14990"/>